<accession>A0A1Y6CH06</accession>
<dbReference type="RefSeq" id="WP_132323074.1">
    <property type="nucleotide sequence ID" value="NZ_FWZT01000021.1"/>
</dbReference>
<evidence type="ECO:0000313" key="1">
    <source>
        <dbReference type="EMBL" id="SMF62090.1"/>
    </source>
</evidence>
<dbReference type="EMBL" id="FWZT01000021">
    <property type="protein sequence ID" value="SMF62090.1"/>
    <property type="molecule type" value="Genomic_DNA"/>
</dbReference>
<gene>
    <name evidence="1" type="ORF">SAMN06296036_12133</name>
</gene>
<reference evidence="2" key="1">
    <citation type="submission" date="2017-04" db="EMBL/GenBank/DDBJ databases">
        <authorList>
            <person name="Varghese N."/>
            <person name="Submissions S."/>
        </authorList>
    </citation>
    <scope>NUCLEOTIDE SEQUENCE [LARGE SCALE GENOMIC DNA]</scope>
    <source>
        <strain evidence="2">RKEM611</strain>
    </source>
</reference>
<dbReference type="OrthoDB" id="5395689at2"/>
<dbReference type="SUPFAM" id="SSF55961">
    <property type="entry name" value="Bet v1-like"/>
    <property type="match status" value="1"/>
</dbReference>
<dbReference type="AlphaFoldDB" id="A0A1Y6CH06"/>
<evidence type="ECO:0000313" key="2">
    <source>
        <dbReference type="Proteomes" id="UP000192907"/>
    </source>
</evidence>
<organism evidence="1 2">
    <name type="scientific">Pseudobacteriovorax antillogorgiicola</name>
    <dbReference type="NCBI Taxonomy" id="1513793"/>
    <lineage>
        <taxon>Bacteria</taxon>
        <taxon>Pseudomonadati</taxon>
        <taxon>Bdellovibrionota</taxon>
        <taxon>Oligoflexia</taxon>
        <taxon>Oligoflexales</taxon>
        <taxon>Pseudobacteriovoracaceae</taxon>
        <taxon>Pseudobacteriovorax</taxon>
    </lineage>
</organism>
<evidence type="ECO:0008006" key="3">
    <source>
        <dbReference type="Google" id="ProtNLM"/>
    </source>
</evidence>
<sequence length="143" mass="16325">MSVISFKCTVQAPIENIWKTLMDEVEHPDAYNNGILGVSILERFHDGVLRSVKVPDADVREKVLYDYENKTVESKLVGHPSLVGVIRKVISPNIEDPQSHILESHIEWETIDDRVDGMIRRNMESFITKGLERVKERAEAIQA</sequence>
<dbReference type="STRING" id="1513793.SAMN06296036_12133"/>
<dbReference type="Proteomes" id="UP000192907">
    <property type="component" value="Unassembled WGS sequence"/>
</dbReference>
<dbReference type="InterPro" id="IPR023393">
    <property type="entry name" value="START-like_dom_sf"/>
</dbReference>
<name>A0A1Y6CH06_9BACT</name>
<protein>
    <recommendedName>
        <fullName evidence="3">Polyketide cyclase / dehydrase and lipid transport</fullName>
    </recommendedName>
</protein>
<proteinExistence type="predicted"/>
<dbReference type="Gene3D" id="3.30.530.20">
    <property type="match status" value="1"/>
</dbReference>
<keyword evidence="2" id="KW-1185">Reference proteome</keyword>